<keyword evidence="2" id="KW-0677">Repeat</keyword>
<keyword evidence="1" id="KW-0479">Metal-binding</keyword>
<feature type="domain" description="EF-hand" evidence="4">
    <location>
        <begin position="149"/>
        <end position="184"/>
    </location>
</feature>
<dbReference type="Gene3D" id="1.10.238.10">
    <property type="entry name" value="EF-hand"/>
    <property type="match status" value="1"/>
</dbReference>
<evidence type="ECO:0000313" key="6">
    <source>
        <dbReference type="Proteomes" id="UP000265020"/>
    </source>
</evidence>
<dbReference type="InterPro" id="IPR011992">
    <property type="entry name" value="EF-hand-dom_pair"/>
</dbReference>
<sequence>MSAKNRKEKKDQAETFSKKVERFTKTEIECLIKRFNALLAKQVSPSGAAHGLDRETFRGIMQTTFGINKPLMLDGVFRNFDEDRDGIVSVEEWIRGLSVLLRGTLDEKIKYCYEVYDLDGDKFITKEEIFNMLDGCFIKRPNEKDPKERVRDLVETSMKMMDHDCDGKLSYKDFQKSVRKEKLLLEAFGKCLPDPMSIEKFERLVFQEQQGQ</sequence>
<dbReference type="AlphaFoldDB" id="A0A3Q2FL36"/>
<dbReference type="Ensembl" id="ENSCVAT00000006645.1">
    <property type="protein sequence ID" value="ENSCVAP00000005450.1"/>
    <property type="gene ID" value="ENSCVAG00000006841.1"/>
</dbReference>
<dbReference type="RefSeq" id="XP_015227898.1">
    <property type="nucleotide sequence ID" value="XM_015372412.1"/>
</dbReference>
<evidence type="ECO:0000256" key="2">
    <source>
        <dbReference type="ARBA" id="ARBA00022737"/>
    </source>
</evidence>
<dbReference type="STRING" id="28743.ENSCVAP00000005450"/>
<evidence type="ECO:0000256" key="3">
    <source>
        <dbReference type="ARBA" id="ARBA00022837"/>
    </source>
</evidence>
<protein>
    <submittedName>
        <fullName evidence="5">Calaxin</fullName>
    </submittedName>
</protein>
<feature type="domain" description="EF-hand" evidence="4">
    <location>
        <begin position="104"/>
        <end position="139"/>
    </location>
</feature>
<proteinExistence type="predicted"/>
<dbReference type="KEGG" id="cvg:107083296"/>
<evidence type="ECO:0000259" key="4">
    <source>
        <dbReference type="PROSITE" id="PS50222"/>
    </source>
</evidence>
<dbReference type="PRINTS" id="PR00450">
    <property type="entry name" value="RECOVERIN"/>
</dbReference>
<evidence type="ECO:0000313" key="5">
    <source>
        <dbReference type="Ensembl" id="ENSCVAP00000005450.1"/>
    </source>
</evidence>
<dbReference type="Pfam" id="PF13202">
    <property type="entry name" value="EF-hand_5"/>
    <property type="match status" value="1"/>
</dbReference>
<dbReference type="Pfam" id="PF13499">
    <property type="entry name" value="EF-hand_7"/>
    <property type="match status" value="1"/>
</dbReference>
<dbReference type="SMART" id="SM00054">
    <property type="entry name" value="EFh"/>
    <property type="match status" value="3"/>
</dbReference>
<keyword evidence="3" id="KW-0106">Calcium</keyword>
<dbReference type="PROSITE" id="PS00018">
    <property type="entry name" value="EF_HAND_1"/>
    <property type="match status" value="3"/>
</dbReference>
<dbReference type="OrthoDB" id="191686at2759"/>
<dbReference type="GeneTree" id="ENSGT00940000159968"/>
<keyword evidence="6" id="KW-1185">Reference proteome</keyword>
<organism evidence="5 6">
    <name type="scientific">Cyprinodon variegatus</name>
    <name type="common">Sheepshead minnow</name>
    <dbReference type="NCBI Taxonomy" id="28743"/>
    <lineage>
        <taxon>Eukaryota</taxon>
        <taxon>Metazoa</taxon>
        <taxon>Chordata</taxon>
        <taxon>Craniata</taxon>
        <taxon>Vertebrata</taxon>
        <taxon>Euteleostomi</taxon>
        <taxon>Actinopterygii</taxon>
        <taxon>Neopterygii</taxon>
        <taxon>Teleostei</taxon>
        <taxon>Neoteleostei</taxon>
        <taxon>Acanthomorphata</taxon>
        <taxon>Ovalentaria</taxon>
        <taxon>Atherinomorphae</taxon>
        <taxon>Cyprinodontiformes</taxon>
        <taxon>Cyprinodontidae</taxon>
        <taxon>Cyprinodon</taxon>
    </lineage>
</organism>
<feature type="domain" description="EF-hand" evidence="4">
    <location>
        <begin position="68"/>
        <end position="103"/>
    </location>
</feature>
<dbReference type="Proteomes" id="UP000265020">
    <property type="component" value="Unassembled WGS sequence"/>
</dbReference>
<reference evidence="5" key="1">
    <citation type="submission" date="2025-08" db="UniProtKB">
        <authorList>
            <consortium name="Ensembl"/>
        </authorList>
    </citation>
    <scope>IDENTIFICATION</scope>
</reference>
<dbReference type="OMA" id="MLKNSIH"/>
<reference evidence="5" key="2">
    <citation type="submission" date="2025-09" db="UniProtKB">
        <authorList>
            <consortium name="Ensembl"/>
        </authorList>
    </citation>
    <scope>IDENTIFICATION</scope>
</reference>
<dbReference type="PANTHER" id="PTHR23055">
    <property type="entry name" value="CALCIUM BINDING PROTEINS"/>
    <property type="match status" value="1"/>
</dbReference>
<dbReference type="CTD" id="420556"/>
<dbReference type="CDD" id="cd00051">
    <property type="entry name" value="EFh"/>
    <property type="match status" value="1"/>
</dbReference>
<evidence type="ECO:0000256" key="1">
    <source>
        <dbReference type="ARBA" id="ARBA00022723"/>
    </source>
</evidence>
<dbReference type="InterPro" id="IPR028846">
    <property type="entry name" value="Recoverin"/>
</dbReference>
<dbReference type="GeneID" id="107083296"/>
<dbReference type="SUPFAM" id="SSF47473">
    <property type="entry name" value="EF-hand"/>
    <property type="match status" value="1"/>
</dbReference>
<dbReference type="PANTHER" id="PTHR23055:SF60">
    <property type="entry name" value="CALAXIN"/>
    <property type="match status" value="1"/>
</dbReference>
<dbReference type="InterPro" id="IPR018247">
    <property type="entry name" value="EF_Hand_1_Ca_BS"/>
</dbReference>
<dbReference type="GO" id="GO:0005509">
    <property type="term" value="F:calcium ion binding"/>
    <property type="evidence" value="ECO:0007669"/>
    <property type="project" value="InterPro"/>
</dbReference>
<dbReference type="PROSITE" id="PS50222">
    <property type="entry name" value="EF_HAND_2"/>
    <property type="match status" value="3"/>
</dbReference>
<accession>A0A3Q2FL36</accession>
<name>A0A3Q2FL36_CYPVA</name>
<dbReference type="InterPro" id="IPR002048">
    <property type="entry name" value="EF_hand_dom"/>
</dbReference>